<dbReference type="Proteomes" id="UP000516514">
    <property type="component" value="Chromosome"/>
</dbReference>
<dbReference type="Pfam" id="PF01297">
    <property type="entry name" value="ZnuA"/>
    <property type="match status" value="1"/>
</dbReference>
<keyword evidence="6" id="KW-0175">Coiled coil</keyword>
<comment type="similarity">
    <text evidence="1">Belongs to the bacterial solute-binding protein 9 family.</text>
</comment>
<evidence type="ECO:0000256" key="1">
    <source>
        <dbReference type="ARBA" id="ARBA00011028"/>
    </source>
</evidence>
<dbReference type="EMBL" id="CP061738">
    <property type="protein sequence ID" value="QOD38055.1"/>
    <property type="molecule type" value="Genomic_DNA"/>
</dbReference>
<dbReference type="Gene3D" id="3.40.50.1980">
    <property type="entry name" value="Nitrogenase molybdenum iron protein domain"/>
    <property type="match status" value="2"/>
</dbReference>
<evidence type="ECO:0000256" key="3">
    <source>
        <dbReference type="ARBA" id="ARBA00022448"/>
    </source>
</evidence>
<keyword evidence="4" id="KW-0732">Signal</keyword>
<evidence type="ECO:0000256" key="5">
    <source>
        <dbReference type="ARBA" id="ARBA00022906"/>
    </source>
</evidence>
<dbReference type="PANTHER" id="PTHR42953:SF3">
    <property type="entry name" value="HIGH-AFFINITY ZINC UPTAKE SYSTEM PROTEIN ZNUA"/>
    <property type="match status" value="1"/>
</dbReference>
<dbReference type="PANTHER" id="PTHR42953">
    <property type="entry name" value="HIGH-AFFINITY ZINC UPTAKE SYSTEM PROTEIN ZNUA-RELATED"/>
    <property type="match status" value="1"/>
</dbReference>
<keyword evidence="5" id="KW-0406">Ion transport</keyword>
<gene>
    <name evidence="7" type="ORF">ID128_04470</name>
</gene>
<dbReference type="InterPro" id="IPR050492">
    <property type="entry name" value="Bact_metal-bind_prot9"/>
</dbReference>
<evidence type="ECO:0000256" key="6">
    <source>
        <dbReference type="SAM" id="Coils"/>
    </source>
</evidence>
<keyword evidence="5" id="KW-0862">Zinc</keyword>
<dbReference type="InterPro" id="IPR006127">
    <property type="entry name" value="ZnuA-like"/>
</dbReference>
<dbReference type="SUPFAM" id="SSF53807">
    <property type="entry name" value="Helical backbone' metal receptor"/>
    <property type="match status" value="1"/>
</dbReference>
<name>A0A7L7YPR6_9RICK</name>
<accession>A0A7L7YPR6</accession>
<proteinExistence type="inferred from homology"/>
<keyword evidence="5" id="KW-0864">Zinc transport</keyword>
<evidence type="ECO:0000256" key="4">
    <source>
        <dbReference type="ARBA" id="ARBA00022729"/>
    </source>
</evidence>
<protein>
    <recommendedName>
        <fullName evidence="2">High-affinity zinc uptake system protein ZnuA</fullName>
    </recommendedName>
</protein>
<keyword evidence="8" id="KW-1185">Reference proteome</keyword>
<sequence>MRHLLAFFLLLLFTLYHNTAFSSNLKIVATIKPIHSLVASVTDGILEPDLLDYTTSAHDYILKPSDASSLESSDVIFYIDDSLEAFIKTFAKDNKELVQLSKTINLLPARSHSFSKQIIDVQGEKDLHIWLSPENAKSMILSISTTLSNIDKENASSYNHNAMKAIKRIDQEVEKIARELNDFKNQKYIVTHDAYQYFEKYFGLNHPSAILSLEEDSYIGMKSLMKLKKIMKDENVKCIFSHSPEDIIKPEALSNDAKMVILDPIGSDIESGKDAYLAIINNITQNFKSCFVE</sequence>
<evidence type="ECO:0000313" key="7">
    <source>
        <dbReference type="EMBL" id="QOD38055.1"/>
    </source>
</evidence>
<evidence type="ECO:0000256" key="2">
    <source>
        <dbReference type="ARBA" id="ARBA00015915"/>
    </source>
</evidence>
<organism evidence="7 8">
    <name type="scientific">Candidatus Wolbachia massiliensis</name>
    <dbReference type="NCBI Taxonomy" id="1845000"/>
    <lineage>
        <taxon>Bacteria</taxon>
        <taxon>Pseudomonadati</taxon>
        <taxon>Pseudomonadota</taxon>
        <taxon>Alphaproteobacteria</taxon>
        <taxon>Rickettsiales</taxon>
        <taxon>Anaplasmataceae</taxon>
        <taxon>Wolbachieae</taxon>
        <taxon>Wolbachia</taxon>
    </lineage>
</organism>
<feature type="coiled-coil region" evidence="6">
    <location>
        <begin position="159"/>
        <end position="186"/>
    </location>
</feature>
<reference evidence="7 8" key="1">
    <citation type="submission" date="2020-09" db="EMBL/GenBank/DDBJ databases">
        <title>An Earliest Endosymbiont, Wolbachia massiliensis sp. nov., Strain PL13 From the Bed Bug (Cimex hemipterius), Type strain of a New supergroup T.</title>
        <authorList>
            <person name="Laidoudi Y."/>
            <person name="Levasseur A."/>
            <person name="Medkour H."/>
            <person name="Maaloum M."/>
            <person name="BenKhedher M."/>
            <person name="Sambou M."/>
            <person name="Bassene H."/>
            <person name="Davoust B."/>
            <person name="Fenollar F."/>
            <person name="Raoult D."/>
            <person name="Mediannikov O."/>
        </authorList>
    </citation>
    <scope>NUCLEOTIDE SEQUENCE [LARGE SCALE GENOMIC DNA]</scope>
    <source>
        <strain evidence="7 8">PL13</strain>
    </source>
</reference>
<evidence type="ECO:0000313" key="8">
    <source>
        <dbReference type="Proteomes" id="UP000516514"/>
    </source>
</evidence>
<dbReference type="AlphaFoldDB" id="A0A7L7YPR6"/>
<dbReference type="GO" id="GO:0006829">
    <property type="term" value="P:zinc ion transport"/>
    <property type="evidence" value="ECO:0007669"/>
    <property type="project" value="UniProtKB-KW"/>
</dbReference>
<dbReference type="GO" id="GO:0046872">
    <property type="term" value="F:metal ion binding"/>
    <property type="evidence" value="ECO:0007669"/>
    <property type="project" value="InterPro"/>
</dbReference>
<keyword evidence="3" id="KW-0813">Transport</keyword>
<dbReference type="RefSeq" id="WP_191110877.1">
    <property type="nucleotide sequence ID" value="NZ_CP061738.1"/>
</dbReference>
<dbReference type="KEGG" id="wms:ID128_04470"/>